<gene>
    <name evidence="1" type="ORF">GMJLKIPL_1698</name>
</gene>
<organism evidence="1 2">
    <name type="scientific">Methylobacterium isbiliense</name>
    <dbReference type="NCBI Taxonomy" id="315478"/>
    <lineage>
        <taxon>Bacteria</taxon>
        <taxon>Pseudomonadati</taxon>
        <taxon>Pseudomonadota</taxon>
        <taxon>Alphaproteobacteria</taxon>
        <taxon>Hyphomicrobiales</taxon>
        <taxon>Methylobacteriaceae</taxon>
        <taxon>Methylobacterium</taxon>
    </lineage>
</organism>
<proteinExistence type="predicted"/>
<protein>
    <submittedName>
        <fullName evidence="1">Uncharacterized protein</fullName>
    </submittedName>
</protein>
<keyword evidence="2" id="KW-1185">Reference proteome</keyword>
<accession>A0ABQ4SDL7</accession>
<dbReference type="Proteomes" id="UP001055153">
    <property type="component" value="Unassembled WGS sequence"/>
</dbReference>
<comment type="caution">
    <text evidence="1">The sequence shown here is derived from an EMBL/GenBank/DDBJ whole genome shotgun (WGS) entry which is preliminary data.</text>
</comment>
<sequence>MRLADLVGRAAEAARAHVRDHPGPLGPDDLPWAVVRAWDADVRGHVERDPRLEDGRDRVLIAAVDFAEAAHHEEPDRAEPARGRLLAAIDELERLTLRLGRVNHRAAQLGYGEVGQPVA</sequence>
<dbReference type="EMBL" id="BPQQ01000018">
    <property type="protein sequence ID" value="GJD99780.1"/>
    <property type="molecule type" value="Genomic_DNA"/>
</dbReference>
<reference evidence="1" key="1">
    <citation type="journal article" date="2021" name="Front. Microbiol.">
        <title>Comprehensive Comparative Genomics and Phenotyping of Methylobacterium Species.</title>
        <authorList>
            <person name="Alessa O."/>
            <person name="Ogura Y."/>
            <person name="Fujitani Y."/>
            <person name="Takami H."/>
            <person name="Hayashi T."/>
            <person name="Sahin N."/>
            <person name="Tani A."/>
        </authorList>
    </citation>
    <scope>NUCLEOTIDE SEQUENCE</scope>
    <source>
        <strain evidence="1">DSM 17168</strain>
    </source>
</reference>
<name>A0ABQ4SDL7_9HYPH</name>
<reference evidence="1" key="2">
    <citation type="submission" date="2021-08" db="EMBL/GenBank/DDBJ databases">
        <authorList>
            <person name="Tani A."/>
            <person name="Ola A."/>
            <person name="Ogura Y."/>
            <person name="Katsura K."/>
            <person name="Hayashi T."/>
        </authorList>
    </citation>
    <scope>NUCLEOTIDE SEQUENCE</scope>
    <source>
        <strain evidence="1">DSM 17168</strain>
    </source>
</reference>
<dbReference type="RefSeq" id="WP_373324663.1">
    <property type="nucleotide sequence ID" value="NZ_BPQQ01000018.1"/>
</dbReference>
<evidence type="ECO:0000313" key="2">
    <source>
        <dbReference type="Proteomes" id="UP001055153"/>
    </source>
</evidence>
<evidence type="ECO:0000313" key="1">
    <source>
        <dbReference type="EMBL" id="GJD99780.1"/>
    </source>
</evidence>